<evidence type="ECO:0000256" key="5">
    <source>
        <dbReference type="ARBA" id="ARBA00023136"/>
    </source>
</evidence>
<feature type="transmembrane region" description="Helical" evidence="7">
    <location>
        <begin position="262"/>
        <end position="282"/>
    </location>
</feature>
<dbReference type="CDD" id="cd17324">
    <property type="entry name" value="MFS_NepI_like"/>
    <property type="match status" value="1"/>
</dbReference>
<evidence type="ECO:0000256" key="7">
    <source>
        <dbReference type="SAM" id="Phobius"/>
    </source>
</evidence>
<evidence type="ECO:0000256" key="4">
    <source>
        <dbReference type="ARBA" id="ARBA00022989"/>
    </source>
</evidence>
<protein>
    <submittedName>
        <fullName evidence="9">DHA1 family inner membrane transport protein</fullName>
    </submittedName>
</protein>
<name>A0A3N1D5W0_9ACTN</name>
<sequence length="406" mass="39896">MLTVSSMTQNQVRSGPSAGPAAPALARHPSILLGGFILLVFCTGTAEFLVSGLLPQLSADFDVSVPVAGQAATAYALTVALGGPLVTIATARLPRKGLVLALSVLFGLGTLLSALAPSFPLLLAGRVVAASAQATLFAIALVVATSVVSPDRAGRAVAAVTSGLTVATVLGVPLGQYAGQATGWRVPFVVVAIVAAAGTVLIASAMPRTAAPAKGALAELAVLRRGPVLLSLATTAVGCAGVGVVFTYLVPLLTDVSGFTGGAVTALLFAYGVGGFTGNVLAGRLADASLGATLRGVFAATVVVMALLPLAAPVPWAAVLAVGALGVLSTATIAPLQTVLLRHAEGAPTLSVAVNVGAFNLANALGAALGGISVGAGLLRFNGLFGAVFALAGLLLAGAVLRRRVR</sequence>
<feature type="transmembrane region" description="Helical" evidence="7">
    <location>
        <begin position="227"/>
        <end position="250"/>
    </location>
</feature>
<keyword evidence="4 7" id="KW-1133">Transmembrane helix</keyword>
<feature type="transmembrane region" description="Helical" evidence="7">
    <location>
        <begin position="74"/>
        <end position="91"/>
    </location>
</feature>
<dbReference type="GO" id="GO:0022857">
    <property type="term" value="F:transmembrane transporter activity"/>
    <property type="evidence" value="ECO:0007669"/>
    <property type="project" value="InterPro"/>
</dbReference>
<evidence type="ECO:0000259" key="8">
    <source>
        <dbReference type="PROSITE" id="PS50850"/>
    </source>
</evidence>
<feature type="transmembrane region" description="Helical" evidence="7">
    <location>
        <begin position="294"/>
        <end position="312"/>
    </location>
</feature>
<dbReference type="PROSITE" id="PS50850">
    <property type="entry name" value="MFS"/>
    <property type="match status" value="1"/>
</dbReference>
<comment type="subcellular location">
    <subcellularLocation>
        <location evidence="1">Cell membrane</location>
        <topology evidence="1">Multi-pass membrane protein</topology>
    </subcellularLocation>
</comment>
<gene>
    <name evidence="9" type="ORF">EDD29_6602</name>
</gene>
<dbReference type="EMBL" id="RJKE01000001">
    <property type="protein sequence ID" value="ROO88917.1"/>
    <property type="molecule type" value="Genomic_DNA"/>
</dbReference>
<organism evidence="9 10">
    <name type="scientific">Actinocorallia herbida</name>
    <dbReference type="NCBI Taxonomy" id="58109"/>
    <lineage>
        <taxon>Bacteria</taxon>
        <taxon>Bacillati</taxon>
        <taxon>Actinomycetota</taxon>
        <taxon>Actinomycetes</taxon>
        <taxon>Streptosporangiales</taxon>
        <taxon>Thermomonosporaceae</taxon>
        <taxon>Actinocorallia</taxon>
    </lineage>
</organism>
<keyword evidence="3 7" id="KW-0812">Transmembrane</keyword>
<dbReference type="Gene3D" id="1.20.1250.20">
    <property type="entry name" value="MFS general substrate transporter like domains"/>
    <property type="match status" value="2"/>
</dbReference>
<evidence type="ECO:0000256" key="6">
    <source>
        <dbReference type="SAM" id="MobiDB-lite"/>
    </source>
</evidence>
<dbReference type="Proteomes" id="UP000272400">
    <property type="component" value="Unassembled WGS sequence"/>
</dbReference>
<dbReference type="InterPro" id="IPR011701">
    <property type="entry name" value="MFS"/>
</dbReference>
<accession>A0A3N1D5W0</accession>
<feature type="transmembrane region" description="Helical" evidence="7">
    <location>
        <begin position="184"/>
        <end position="206"/>
    </location>
</feature>
<feature type="transmembrane region" description="Helical" evidence="7">
    <location>
        <begin position="352"/>
        <end position="375"/>
    </location>
</feature>
<dbReference type="PANTHER" id="PTHR43124">
    <property type="entry name" value="PURINE EFFLUX PUMP PBUE"/>
    <property type="match status" value="1"/>
</dbReference>
<dbReference type="InterPro" id="IPR050189">
    <property type="entry name" value="MFS_Efflux_Transporters"/>
</dbReference>
<feature type="transmembrane region" description="Helical" evidence="7">
    <location>
        <begin position="31"/>
        <end position="54"/>
    </location>
</feature>
<reference evidence="9 10" key="1">
    <citation type="submission" date="2018-11" db="EMBL/GenBank/DDBJ databases">
        <title>Sequencing the genomes of 1000 actinobacteria strains.</title>
        <authorList>
            <person name="Klenk H.-P."/>
        </authorList>
    </citation>
    <scope>NUCLEOTIDE SEQUENCE [LARGE SCALE GENOMIC DNA]</scope>
    <source>
        <strain evidence="9 10">DSM 44254</strain>
    </source>
</reference>
<dbReference type="PANTHER" id="PTHR43124:SF8">
    <property type="entry name" value="INNER MEMBRANE TRANSPORT PROTEIN YDHP"/>
    <property type="match status" value="1"/>
</dbReference>
<feature type="domain" description="Major facilitator superfamily (MFS) profile" evidence="8">
    <location>
        <begin position="32"/>
        <end position="406"/>
    </location>
</feature>
<feature type="region of interest" description="Disordered" evidence="6">
    <location>
        <begin position="1"/>
        <end position="20"/>
    </location>
</feature>
<dbReference type="SUPFAM" id="SSF103473">
    <property type="entry name" value="MFS general substrate transporter"/>
    <property type="match status" value="1"/>
</dbReference>
<dbReference type="AlphaFoldDB" id="A0A3N1D5W0"/>
<evidence type="ECO:0000313" key="9">
    <source>
        <dbReference type="EMBL" id="ROO88917.1"/>
    </source>
</evidence>
<feature type="transmembrane region" description="Helical" evidence="7">
    <location>
        <begin position="381"/>
        <end position="401"/>
    </location>
</feature>
<evidence type="ECO:0000313" key="10">
    <source>
        <dbReference type="Proteomes" id="UP000272400"/>
    </source>
</evidence>
<comment type="caution">
    <text evidence="9">The sequence shown here is derived from an EMBL/GenBank/DDBJ whole genome shotgun (WGS) entry which is preliminary data.</text>
</comment>
<feature type="transmembrane region" description="Helical" evidence="7">
    <location>
        <begin position="156"/>
        <end position="178"/>
    </location>
</feature>
<evidence type="ECO:0000256" key="2">
    <source>
        <dbReference type="ARBA" id="ARBA00022475"/>
    </source>
</evidence>
<evidence type="ECO:0000256" key="3">
    <source>
        <dbReference type="ARBA" id="ARBA00022692"/>
    </source>
</evidence>
<keyword evidence="2" id="KW-1003">Cell membrane</keyword>
<keyword evidence="5 7" id="KW-0472">Membrane</keyword>
<feature type="transmembrane region" description="Helical" evidence="7">
    <location>
        <begin position="98"/>
        <end position="117"/>
    </location>
</feature>
<dbReference type="InterPro" id="IPR020846">
    <property type="entry name" value="MFS_dom"/>
</dbReference>
<dbReference type="Pfam" id="PF07690">
    <property type="entry name" value="MFS_1"/>
    <property type="match status" value="1"/>
</dbReference>
<dbReference type="InterPro" id="IPR036259">
    <property type="entry name" value="MFS_trans_sf"/>
</dbReference>
<keyword evidence="10" id="KW-1185">Reference proteome</keyword>
<feature type="compositionally biased region" description="Polar residues" evidence="6">
    <location>
        <begin position="1"/>
        <end position="13"/>
    </location>
</feature>
<dbReference type="GO" id="GO:0005886">
    <property type="term" value="C:plasma membrane"/>
    <property type="evidence" value="ECO:0007669"/>
    <property type="project" value="UniProtKB-SubCell"/>
</dbReference>
<feature type="transmembrane region" description="Helical" evidence="7">
    <location>
        <begin position="318"/>
        <end position="340"/>
    </location>
</feature>
<evidence type="ECO:0000256" key="1">
    <source>
        <dbReference type="ARBA" id="ARBA00004651"/>
    </source>
</evidence>
<proteinExistence type="predicted"/>
<feature type="transmembrane region" description="Helical" evidence="7">
    <location>
        <begin position="123"/>
        <end position="144"/>
    </location>
</feature>